<dbReference type="EMBL" id="NNRK01000020">
    <property type="protein sequence ID" value="OYR17244.1"/>
    <property type="molecule type" value="Genomic_DNA"/>
</dbReference>
<accession>A0A256FQW9</accession>
<gene>
    <name evidence="1" type="ORF">CEV32_4051</name>
</gene>
<name>A0A256FQW9_9HYPH</name>
<dbReference type="Gene3D" id="3.40.190.10">
    <property type="entry name" value="Periplasmic binding protein-like II"/>
    <property type="match status" value="1"/>
</dbReference>
<evidence type="ECO:0000313" key="1">
    <source>
        <dbReference type="EMBL" id="OYR17244.1"/>
    </source>
</evidence>
<protein>
    <submittedName>
        <fullName evidence="1">NMT1/THI5 like domain protein</fullName>
    </submittedName>
</protein>
<proteinExistence type="predicted"/>
<evidence type="ECO:0000313" key="2">
    <source>
        <dbReference type="Proteomes" id="UP000216345"/>
    </source>
</evidence>
<sequence>MYSEKGIIAADGFDSMMNMLKALDPELADSKISFEQTFDPRFAQAAKT</sequence>
<comment type="caution">
    <text evidence="1">The sequence shown here is derived from an EMBL/GenBank/DDBJ whole genome shotgun (WGS) entry which is preliminary data.</text>
</comment>
<dbReference type="Proteomes" id="UP000216345">
    <property type="component" value="Unassembled WGS sequence"/>
</dbReference>
<keyword evidence="2" id="KW-1185">Reference proteome</keyword>
<dbReference type="AlphaFoldDB" id="A0A256FQW9"/>
<reference evidence="1 2" key="1">
    <citation type="submission" date="2017-07" db="EMBL/GenBank/DDBJ databases">
        <title>Phylogenetic study on the rhizospheric bacterium Ochrobactrum sp. A44.</title>
        <authorList>
            <person name="Krzyzanowska D.M."/>
            <person name="Ossowicki A."/>
            <person name="Rajewska M."/>
            <person name="Maciag T."/>
            <person name="Kaczynski Z."/>
            <person name="Czerwicka M."/>
            <person name="Jafra S."/>
        </authorList>
    </citation>
    <scope>NUCLEOTIDE SEQUENCE [LARGE SCALE GENOMIC DNA]</scope>
    <source>
        <strain evidence="1 2">PR17</strain>
    </source>
</reference>
<organism evidence="1 2">
    <name type="scientific">Brucella rhizosphaerae</name>
    <dbReference type="NCBI Taxonomy" id="571254"/>
    <lineage>
        <taxon>Bacteria</taxon>
        <taxon>Pseudomonadati</taxon>
        <taxon>Pseudomonadota</taxon>
        <taxon>Alphaproteobacteria</taxon>
        <taxon>Hyphomicrobiales</taxon>
        <taxon>Brucellaceae</taxon>
        <taxon>Brucella/Ochrobactrum group</taxon>
        <taxon>Brucella</taxon>
    </lineage>
</organism>